<accession>A0A0A9ABE5</accession>
<protein>
    <submittedName>
        <fullName evidence="1">Uncharacterized protein</fullName>
    </submittedName>
</protein>
<reference evidence="1" key="2">
    <citation type="journal article" date="2015" name="Data Brief">
        <title>Shoot transcriptome of the giant reed, Arundo donax.</title>
        <authorList>
            <person name="Barrero R.A."/>
            <person name="Guerrero F.D."/>
            <person name="Moolhuijzen P."/>
            <person name="Goolsby J.A."/>
            <person name="Tidwell J."/>
            <person name="Bellgard S.E."/>
            <person name="Bellgard M.I."/>
        </authorList>
    </citation>
    <scope>NUCLEOTIDE SEQUENCE</scope>
    <source>
        <tissue evidence="1">Shoot tissue taken approximately 20 cm above the soil surface</tissue>
    </source>
</reference>
<dbReference type="EMBL" id="GBRH01253518">
    <property type="protein sequence ID" value="JAD44377.1"/>
    <property type="molecule type" value="Transcribed_RNA"/>
</dbReference>
<sequence length="28" mass="3164">MVSASVQYYQLILLSLNPGQHRTQLSDT</sequence>
<proteinExistence type="predicted"/>
<dbReference type="AlphaFoldDB" id="A0A0A9ABE5"/>
<reference evidence="1" key="1">
    <citation type="submission" date="2014-09" db="EMBL/GenBank/DDBJ databases">
        <authorList>
            <person name="Magalhaes I.L.F."/>
            <person name="Oliveira U."/>
            <person name="Santos F.R."/>
            <person name="Vidigal T.H.D.A."/>
            <person name="Brescovit A.D."/>
            <person name="Santos A.J."/>
        </authorList>
    </citation>
    <scope>NUCLEOTIDE SEQUENCE</scope>
    <source>
        <tissue evidence="1">Shoot tissue taken approximately 20 cm above the soil surface</tissue>
    </source>
</reference>
<organism evidence="1">
    <name type="scientific">Arundo donax</name>
    <name type="common">Giant reed</name>
    <name type="synonym">Donax arundinaceus</name>
    <dbReference type="NCBI Taxonomy" id="35708"/>
    <lineage>
        <taxon>Eukaryota</taxon>
        <taxon>Viridiplantae</taxon>
        <taxon>Streptophyta</taxon>
        <taxon>Embryophyta</taxon>
        <taxon>Tracheophyta</taxon>
        <taxon>Spermatophyta</taxon>
        <taxon>Magnoliopsida</taxon>
        <taxon>Liliopsida</taxon>
        <taxon>Poales</taxon>
        <taxon>Poaceae</taxon>
        <taxon>PACMAD clade</taxon>
        <taxon>Arundinoideae</taxon>
        <taxon>Arundineae</taxon>
        <taxon>Arundo</taxon>
    </lineage>
</organism>
<evidence type="ECO:0000313" key="1">
    <source>
        <dbReference type="EMBL" id="JAD44377.1"/>
    </source>
</evidence>
<name>A0A0A9ABE5_ARUDO</name>